<proteinExistence type="inferred from homology"/>
<dbReference type="AlphaFoldDB" id="A0A239CLJ7"/>
<dbReference type="InterPro" id="IPR010300">
    <property type="entry name" value="CDO_1"/>
</dbReference>
<evidence type="ECO:0000256" key="7">
    <source>
        <dbReference type="SAM" id="MobiDB-lite"/>
    </source>
</evidence>
<keyword evidence="2 6" id="KW-0479">Metal-binding</keyword>
<dbReference type="Gene3D" id="2.60.120.10">
    <property type="entry name" value="Jelly Rolls"/>
    <property type="match status" value="1"/>
</dbReference>
<evidence type="ECO:0000256" key="1">
    <source>
        <dbReference type="ARBA" id="ARBA00006622"/>
    </source>
</evidence>
<keyword evidence="5 6" id="KW-0408">Iron</keyword>
<name>A0A239CLJ7_9ACTN</name>
<dbReference type="EMBL" id="FZOH01000003">
    <property type="protein sequence ID" value="SNS20618.1"/>
    <property type="molecule type" value="Genomic_DNA"/>
</dbReference>
<organism evidence="8 9">
    <name type="scientific">Geodermatophilus saharensis</name>
    <dbReference type="NCBI Taxonomy" id="1137994"/>
    <lineage>
        <taxon>Bacteria</taxon>
        <taxon>Bacillati</taxon>
        <taxon>Actinomycetota</taxon>
        <taxon>Actinomycetes</taxon>
        <taxon>Geodermatophilales</taxon>
        <taxon>Geodermatophilaceae</taxon>
        <taxon>Geodermatophilus</taxon>
    </lineage>
</organism>
<sequence length="192" mass="19741">MPPLTSLLTDASQGRTTPADTTAGTAARTTSAAAVAAALAAVAEAWLPRVEYRAASRWTGLLPAEDAAALLDPALATDLAGAQVWLLTWLPGQGTPLHDHGGSAGAFAVVRGTLTEDTVGGPVGAVREVRAQLTAGRVRPFGPHHVHRVTNRGTAAAVSVHAYTPGLRQMSTYDLDGGVLLHTGTERAGVDW</sequence>
<comment type="similarity">
    <text evidence="1">Belongs to the cysteine dioxygenase family.</text>
</comment>
<feature type="binding site" evidence="6">
    <location>
        <position position="100"/>
    </location>
    <ligand>
        <name>Fe cation</name>
        <dbReference type="ChEBI" id="CHEBI:24875"/>
        <note>catalytic</note>
    </ligand>
</feature>
<protein>
    <submittedName>
        <fullName evidence="8">Cysteine dioxygenase type I</fullName>
    </submittedName>
</protein>
<gene>
    <name evidence="8" type="ORF">SAMN04488107_1687</name>
</gene>
<dbReference type="PANTHER" id="PTHR12918">
    <property type="entry name" value="CYSTEINE DIOXYGENASE"/>
    <property type="match status" value="1"/>
</dbReference>
<reference evidence="9" key="1">
    <citation type="submission" date="2017-06" db="EMBL/GenBank/DDBJ databases">
        <authorList>
            <person name="Varghese N."/>
            <person name="Submissions S."/>
        </authorList>
    </citation>
    <scope>NUCLEOTIDE SEQUENCE [LARGE SCALE GENOMIC DNA]</scope>
    <source>
        <strain evidence="9">DSM 45423</strain>
    </source>
</reference>
<dbReference type="OrthoDB" id="4217976at2"/>
<evidence type="ECO:0000256" key="6">
    <source>
        <dbReference type="PIRSR" id="PIRSR610300-51"/>
    </source>
</evidence>
<feature type="compositionally biased region" description="Polar residues" evidence="7">
    <location>
        <begin position="1"/>
        <end position="15"/>
    </location>
</feature>
<keyword evidence="4" id="KW-0560">Oxidoreductase</keyword>
<dbReference type="RefSeq" id="WP_089403467.1">
    <property type="nucleotide sequence ID" value="NZ_FZOH01000003.1"/>
</dbReference>
<dbReference type="PANTHER" id="PTHR12918:SF1">
    <property type="entry name" value="CYSTEINE DIOXYGENASE TYPE 1"/>
    <property type="match status" value="1"/>
</dbReference>
<evidence type="ECO:0000256" key="5">
    <source>
        <dbReference type="ARBA" id="ARBA00023004"/>
    </source>
</evidence>
<dbReference type="CDD" id="cd10548">
    <property type="entry name" value="cupin_CDO"/>
    <property type="match status" value="1"/>
</dbReference>
<dbReference type="Pfam" id="PF05995">
    <property type="entry name" value="CDO_I"/>
    <property type="match status" value="1"/>
</dbReference>
<evidence type="ECO:0000256" key="3">
    <source>
        <dbReference type="ARBA" id="ARBA00022964"/>
    </source>
</evidence>
<evidence type="ECO:0000313" key="9">
    <source>
        <dbReference type="Proteomes" id="UP000198386"/>
    </source>
</evidence>
<keyword evidence="3 8" id="KW-0223">Dioxygenase</keyword>
<keyword evidence="9" id="KW-1185">Reference proteome</keyword>
<feature type="region of interest" description="Disordered" evidence="7">
    <location>
        <begin position="1"/>
        <end position="24"/>
    </location>
</feature>
<dbReference type="InterPro" id="IPR011051">
    <property type="entry name" value="RmlC_Cupin_sf"/>
</dbReference>
<evidence type="ECO:0000256" key="2">
    <source>
        <dbReference type="ARBA" id="ARBA00022723"/>
    </source>
</evidence>
<dbReference type="InterPro" id="IPR014710">
    <property type="entry name" value="RmlC-like_jellyroll"/>
</dbReference>
<dbReference type="GO" id="GO:0008198">
    <property type="term" value="F:ferrous iron binding"/>
    <property type="evidence" value="ECO:0007669"/>
    <property type="project" value="TreeGrafter"/>
</dbReference>
<evidence type="ECO:0000256" key="4">
    <source>
        <dbReference type="ARBA" id="ARBA00023002"/>
    </source>
</evidence>
<feature type="binding site" evidence="6">
    <location>
        <position position="98"/>
    </location>
    <ligand>
        <name>Fe cation</name>
        <dbReference type="ChEBI" id="CHEBI:24875"/>
        <note>catalytic</note>
    </ligand>
</feature>
<dbReference type="SUPFAM" id="SSF51182">
    <property type="entry name" value="RmlC-like cupins"/>
    <property type="match status" value="1"/>
</dbReference>
<evidence type="ECO:0000313" key="8">
    <source>
        <dbReference type="EMBL" id="SNS20618.1"/>
    </source>
</evidence>
<feature type="binding site" evidence="6">
    <location>
        <position position="147"/>
    </location>
    <ligand>
        <name>Fe cation</name>
        <dbReference type="ChEBI" id="CHEBI:24875"/>
        <note>catalytic</note>
    </ligand>
</feature>
<accession>A0A239CLJ7</accession>
<dbReference type="GO" id="GO:0016702">
    <property type="term" value="F:oxidoreductase activity, acting on single donors with incorporation of molecular oxygen, incorporation of two atoms of oxygen"/>
    <property type="evidence" value="ECO:0007669"/>
    <property type="project" value="InterPro"/>
</dbReference>
<dbReference type="Proteomes" id="UP000198386">
    <property type="component" value="Unassembled WGS sequence"/>
</dbReference>